<keyword evidence="2" id="KW-0391">Immunity</keyword>
<dbReference type="InterPro" id="IPR003599">
    <property type="entry name" value="Ig_sub"/>
</dbReference>
<dbReference type="GO" id="GO:0002250">
    <property type="term" value="P:adaptive immune response"/>
    <property type="evidence" value="ECO:0007669"/>
    <property type="project" value="UniProtKB-KW"/>
</dbReference>
<evidence type="ECO:0000256" key="3">
    <source>
        <dbReference type="ARBA" id="ARBA00023170"/>
    </source>
</evidence>
<dbReference type="RefSeq" id="XP_029309102.1">
    <property type="nucleotide sequence ID" value="XM_029453242.1"/>
</dbReference>
<feature type="chain" id="PRO_5027122510" evidence="5">
    <location>
        <begin position="23"/>
        <end position="395"/>
    </location>
</feature>
<keyword evidence="4" id="KW-0393">Immunoglobulin domain</keyword>
<dbReference type="AlphaFoldDB" id="A0A6J2RI16"/>
<feature type="domain" description="Immunoglobulin" evidence="7">
    <location>
        <begin position="29"/>
        <end position="132"/>
    </location>
</feature>
<proteinExistence type="predicted"/>
<feature type="domain" description="Immunoglobulin V-set" evidence="6">
    <location>
        <begin position="287"/>
        <end position="362"/>
    </location>
</feature>
<dbReference type="InterPro" id="IPR036179">
    <property type="entry name" value="Ig-like_dom_sf"/>
</dbReference>
<dbReference type="Pfam" id="PF07686">
    <property type="entry name" value="V-set"/>
    <property type="match status" value="2"/>
</dbReference>
<feature type="signal peptide" evidence="5">
    <location>
        <begin position="1"/>
        <end position="22"/>
    </location>
</feature>
<keyword evidence="8" id="KW-1185">Reference proteome</keyword>
<dbReference type="Proteomes" id="UP000504630">
    <property type="component" value="Chromosome 17"/>
</dbReference>
<dbReference type="InterPro" id="IPR051287">
    <property type="entry name" value="TCR_variable_region"/>
</dbReference>
<evidence type="ECO:0000256" key="1">
    <source>
        <dbReference type="ARBA" id="ARBA00022729"/>
    </source>
</evidence>
<organism evidence="8 9">
    <name type="scientific">Cottoperca gobio</name>
    <name type="common">Frogmouth</name>
    <name type="synonym">Aphritis gobio</name>
    <dbReference type="NCBI Taxonomy" id="56716"/>
    <lineage>
        <taxon>Eukaryota</taxon>
        <taxon>Metazoa</taxon>
        <taxon>Chordata</taxon>
        <taxon>Craniata</taxon>
        <taxon>Vertebrata</taxon>
        <taxon>Euteleostomi</taxon>
        <taxon>Actinopterygii</taxon>
        <taxon>Neopterygii</taxon>
        <taxon>Teleostei</taxon>
        <taxon>Neoteleostei</taxon>
        <taxon>Acanthomorphata</taxon>
        <taxon>Eupercaria</taxon>
        <taxon>Perciformes</taxon>
        <taxon>Notothenioidei</taxon>
        <taxon>Bovichtidae</taxon>
        <taxon>Cottoperca</taxon>
    </lineage>
</organism>
<accession>A0A6J2RI16</accession>
<dbReference type="OrthoDB" id="9803478at2759"/>
<protein>
    <submittedName>
        <fullName evidence="9">Uncharacterized protein LOC115022270</fullName>
    </submittedName>
</protein>
<dbReference type="InParanoid" id="A0A6J2RI16"/>
<keyword evidence="3" id="KW-0675">Receptor</keyword>
<dbReference type="KEGG" id="cgob:115022270"/>
<evidence type="ECO:0000256" key="5">
    <source>
        <dbReference type="SAM" id="SignalP"/>
    </source>
</evidence>
<evidence type="ECO:0000259" key="7">
    <source>
        <dbReference type="SMART" id="SM00409"/>
    </source>
</evidence>
<evidence type="ECO:0000259" key="6">
    <source>
        <dbReference type="SMART" id="SM00406"/>
    </source>
</evidence>
<dbReference type="SMART" id="SM00409">
    <property type="entry name" value="IG"/>
    <property type="match status" value="2"/>
</dbReference>
<feature type="domain" description="Immunoglobulin" evidence="7">
    <location>
        <begin position="277"/>
        <end position="387"/>
    </location>
</feature>
<evidence type="ECO:0000256" key="2">
    <source>
        <dbReference type="ARBA" id="ARBA00023130"/>
    </source>
</evidence>
<reference evidence="9" key="1">
    <citation type="submission" date="2025-08" db="UniProtKB">
        <authorList>
            <consortium name="RefSeq"/>
        </authorList>
    </citation>
    <scope>IDENTIFICATION</scope>
</reference>
<dbReference type="PANTHER" id="PTHR19367:SF18">
    <property type="entry name" value="T CELL RECEPTOR ALPHA VARIABLE 16"/>
    <property type="match status" value="1"/>
</dbReference>
<evidence type="ECO:0000313" key="8">
    <source>
        <dbReference type="Proteomes" id="UP000504630"/>
    </source>
</evidence>
<feature type="domain" description="Immunoglobulin V-set" evidence="6">
    <location>
        <begin position="39"/>
        <end position="116"/>
    </location>
</feature>
<gene>
    <name evidence="9" type="primary">LOC115022270</name>
</gene>
<dbReference type="PANTHER" id="PTHR19367">
    <property type="entry name" value="T-CELL RECEPTOR ALPHA CHAIN V REGION"/>
    <property type="match status" value="1"/>
</dbReference>
<keyword evidence="1 5" id="KW-0732">Signal</keyword>
<keyword evidence="2" id="KW-1064">Adaptive immunity</keyword>
<dbReference type="InterPro" id="IPR013106">
    <property type="entry name" value="Ig_V-set"/>
</dbReference>
<dbReference type="InterPro" id="IPR013783">
    <property type="entry name" value="Ig-like_fold"/>
</dbReference>
<name>A0A6J2RI16_COTGO</name>
<dbReference type="SUPFAM" id="SSF48726">
    <property type="entry name" value="Immunoglobulin"/>
    <property type="match status" value="2"/>
</dbReference>
<dbReference type="GeneID" id="115022270"/>
<evidence type="ECO:0000313" key="9">
    <source>
        <dbReference type="RefSeq" id="XP_029309102.1"/>
    </source>
</evidence>
<dbReference type="Gene3D" id="2.60.40.10">
    <property type="entry name" value="Immunoglobulins"/>
    <property type="match status" value="2"/>
</dbReference>
<sequence length="395" mass="43362">MLSLHHCVSSLMFLLLLKGVSCEELTADKKEEYSLEGSSVTLSYKYSKLSSSDNFFWYRQYPGKPPEFIFSHLGSGVKLNDQISGLSVEVSEDKTRILMQISSAAVTHSAVYYCAKDSGEVPADSSFSRTFLDDDDLKHQVNESRESGGIRGSQEVAGGQLGSRGTGGALGVCRGPAAAGTGVCSGPAAERTEICRGGSVTERSENTDLRGDGEIQGGAQMLLNCRRERNFYIQQSSTYKPSTLPSFNMLSLHHCVSSLMFLLLLKGVCGEELTADKKEEYSLEGSSVTLSYRYSKLSSSDYFFWYRQYPAKPPEFIISHSASGAVGNYQIPGLKIEVAQKQILMQISSAAVTDSAVYYCAVRPTVTGNTRSLYKNLWSKDNTILHNFHQRESLC</sequence>
<dbReference type="SMART" id="SM00406">
    <property type="entry name" value="IGv"/>
    <property type="match status" value="2"/>
</dbReference>
<evidence type="ECO:0000256" key="4">
    <source>
        <dbReference type="ARBA" id="ARBA00023319"/>
    </source>
</evidence>